<sequence>MYWGALCTNTIKGRPEMSAAVGFEEEVGQSDMGSTSWPIALGWVLALLSFGMSWAGDTGTMSILSGVAFLLAAIPTALWLKDKTSGTSELASGVCLAVLAGLASSAAAVGGYAEGWQVDFNILFFAPLVVLGSSRNGGALGGFLAVSTIYLLGSLFVMPEFLVSEQSTFSGNMIILVLLAGVTMAFLSTQGEAPAESTGVSEAAATVSTPAAEIAENEQKIAEQSERIAFFEKHVSDLRDAVDGQLKSLSQNTHSIVSASKGLENATHKCSSHTTEVVTSSDAASGNVQTVSAASEELSSSISEIARQIAQANEMVEATTRGAQETNDTIGSLAEAASRIGEVVTLIQAIAEQTNLLALNATIEAARAGEAGKGFAVVAAEVKELANQTSKATEEIASQVSAIQGRTREAVEAIGSISHTMDEVNSHTGAIAEAITQQGDATNEISANILAASDGTMAVSQGIASLSEAMNEATGSVFEVTEKASKVDGDLNEVHDTLERFFHDVA</sequence>
<keyword evidence="3" id="KW-1133">Transmembrane helix</keyword>
<keyword evidence="1 2" id="KW-0807">Transducer</keyword>
<dbReference type="InterPro" id="IPR004089">
    <property type="entry name" value="MCPsignal_dom"/>
</dbReference>
<reference evidence="5 6" key="1">
    <citation type="journal article" date="2021" name="Angew. Chem. Int. Ed. Engl.">
        <title>A novel family of nonribosomal peptides modulate collective behavior in Pseudovibrio bacteria isolated from marine sponges.</title>
        <authorList>
            <person name="Ioca L.P."/>
            <person name="Dai Y."/>
            <person name="Kunakom S."/>
            <person name="Diaz-Espinosa J."/>
            <person name="Krunic A."/>
            <person name="Crnkovic C.M."/>
            <person name="Orjala J."/>
            <person name="Sanchez L.M."/>
            <person name="Ferreira A.G."/>
            <person name="Berlinck R.G.S."/>
            <person name="Eustaquio A.S."/>
        </authorList>
    </citation>
    <scope>NUCLEOTIDE SEQUENCE [LARGE SCALE GENOMIC DNA]</scope>
    <source>
        <strain evidence="5 6">Ab134</strain>
    </source>
</reference>
<dbReference type="Gene3D" id="1.10.287.950">
    <property type="entry name" value="Methyl-accepting chemotaxis protein"/>
    <property type="match status" value="1"/>
</dbReference>
<dbReference type="SMART" id="SM00283">
    <property type="entry name" value="MA"/>
    <property type="match status" value="1"/>
</dbReference>
<organism evidence="5 6">
    <name type="scientific">Pseudovibrio brasiliensis</name>
    <dbReference type="NCBI Taxonomy" id="1898042"/>
    <lineage>
        <taxon>Bacteria</taxon>
        <taxon>Pseudomonadati</taxon>
        <taxon>Pseudomonadota</taxon>
        <taxon>Alphaproteobacteria</taxon>
        <taxon>Hyphomicrobiales</taxon>
        <taxon>Stappiaceae</taxon>
        <taxon>Pseudovibrio</taxon>
    </lineage>
</organism>
<name>A0ABX8AMP3_9HYPH</name>
<protein>
    <recommendedName>
        <fullName evidence="4">Methyl-accepting transducer domain-containing protein</fullName>
    </recommendedName>
</protein>
<feature type="transmembrane region" description="Helical" evidence="3">
    <location>
        <begin position="61"/>
        <end position="80"/>
    </location>
</feature>
<dbReference type="Pfam" id="PF00015">
    <property type="entry name" value="MCPsignal"/>
    <property type="match status" value="1"/>
</dbReference>
<dbReference type="Proteomes" id="UP000680706">
    <property type="component" value="Chromosome"/>
</dbReference>
<dbReference type="EMBL" id="CP074126">
    <property type="protein sequence ID" value="QUS56347.1"/>
    <property type="molecule type" value="Genomic_DNA"/>
</dbReference>
<feature type="transmembrane region" description="Helical" evidence="3">
    <location>
        <begin position="137"/>
        <end position="157"/>
    </location>
</feature>
<evidence type="ECO:0000256" key="3">
    <source>
        <dbReference type="SAM" id="Phobius"/>
    </source>
</evidence>
<dbReference type="PROSITE" id="PS50111">
    <property type="entry name" value="CHEMOTAXIS_TRANSDUC_2"/>
    <property type="match status" value="1"/>
</dbReference>
<proteinExistence type="predicted"/>
<feature type="transmembrane region" description="Helical" evidence="3">
    <location>
        <begin position="92"/>
        <end position="113"/>
    </location>
</feature>
<evidence type="ECO:0000313" key="5">
    <source>
        <dbReference type="EMBL" id="QUS56347.1"/>
    </source>
</evidence>
<dbReference type="PANTHER" id="PTHR32089">
    <property type="entry name" value="METHYL-ACCEPTING CHEMOTAXIS PROTEIN MCPB"/>
    <property type="match status" value="1"/>
</dbReference>
<dbReference type="SUPFAM" id="SSF58104">
    <property type="entry name" value="Methyl-accepting chemotaxis protein (MCP) signaling domain"/>
    <property type="match status" value="1"/>
</dbReference>
<feature type="domain" description="Methyl-accepting transducer" evidence="4">
    <location>
        <begin position="252"/>
        <end position="481"/>
    </location>
</feature>
<evidence type="ECO:0000256" key="1">
    <source>
        <dbReference type="ARBA" id="ARBA00023224"/>
    </source>
</evidence>
<dbReference type="PANTHER" id="PTHR32089:SF112">
    <property type="entry name" value="LYSOZYME-LIKE PROTEIN-RELATED"/>
    <property type="match status" value="1"/>
</dbReference>
<evidence type="ECO:0000259" key="4">
    <source>
        <dbReference type="PROSITE" id="PS50111"/>
    </source>
</evidence>
<evidence type="ECO:0000313" key="6">
    <source>
        <dbReference type="Proteomes" id="UP000680706"/>
    </source>
</evidence>
<feature type="transmembrane region" description="Helical" evidence="3">
    <location>
        <begin position="169"/>
        <end position="187"/>
    </location>
</feature>
<keyword evidence="6" id="KW-1185">Reference proteome</keyword>
<keyword evidence="3" id="KW-0472">Membrane</keyword>
<evidence type="ECO:0000256" key="2">
    <source>
        <dbReference type="PROSITE-ProRule" id="PRU00284"/>
    </source>
</evidence>
<gene>
    <name evidence="5" type="ORF">KGB56_02520</name>
</gene>
<keyword evidence="3" id="KW-0812">Transmembrane</keyword>
<accession>A0ABX8AMP3</accession>